<dbReference type="EMBL" id="QDEB01014103">
    <property type="protein sequence ID" value="RZC41777.1"/>
    <property type="molecule type" value="Genomic_DNA"/>
</dbReference>
<evidence type="ECO:0000313" key="1">
    <source>
        <dbReference type="EMBL" id="RZC41777.1"/>
    </source>
</evidence>
<organism evidence="1 2">
    <name type="scientific">Asbolus verrucosus</name>
    <name type="common">Desert ironclad beetle</name>
    <dbReference type="NCBI Taxonomy" id="1661398"/>
    <lineage>
        <taxon>Eukaryota</taxon>
        <taxon>Metazoa</taxon>
        <taxon>Ecdysozoa</taxon>
        <taxon>Arthropoda</taxon>
        <taxon>Hexapoda</taxon>
        <taxon>Insecta</taxon>
        <taxon>Pterygota</taxon>
        <taxon>Neoptera</taxon>
        <taxon>Endopterygota</taxon>
        <taxon>Coleoptera</taxon>
        <taxon>Polyphaga</taxon>
        <taxon>Cucujiformia</taxon>
        <taxon>Tenebrionidae</taxon>
        <taxon>Pimeliinae</taxon>
        <taxon>Asbolus</taxon>
    </lineage>
</organism>
<protein>
    <recommendedName>
        <fullName evidence="3">DUF4817 domain-containing protein</fullName>
    </recommendedName>
</protein>
<sequence>MFTQVHKTFMIESYFRNGRKVEGEWQYSVSNCLEEFRNEFPNLAVDENSFRCTLRRVVQVFRDTEVLVERKALG</sequence>
<dbReference type="OrthoDB" id="8195099at2759"/>
<dbReference type="Proteomes" id="UP000292052">
    <property type="component" value="Unassembled WGS sequence"/>
</dbReference>
<comment type="caution">
    <text evidence="1">The sequence shown here is derived from an EMBL/GenBank/DDBJ whole genome shotgun (WGS) entry which is preliminary data.</text>
</comment>
<evidence type="ECO:0000313" key="2">
    <source>
        <dbReference type="Proteomes" id="UP000292052"/>
    </source>
</evidence>
<keyword evidence="2" id="KW-1185">Reference proteome</keyword>
<accession>A0A482WAH5</accession>
<proteinExistence type="predicted"/>
<reference evidence="1 2" key="1">
    <citation type="submission" date="2017-03" db="EMBL/GenBank/DDBJ databases">
        <title>Genome of the blue death feigning beetle - Asbolus verrucosus.</title>
        <authorList>
            <person name="Rider S.D."/>
        </authorList>
    </citation>
    <scope>NUCLEOTIDE SEQUENCE [LARGE SCALE GENOMIC DNA]</scope>
    <source>
        <strain evidence="1">Butters</strain>
        <tissue evidence="1">Head and leg muscle</tissue>
    </source>
</reference>
<dbReference type="AlphaFoldDB" id="A0A482WAH5"/>
<gene>
    <name evidence="1" type="ORF">BDFB_014127</name>
</gene>
<name>A0A482WAH5_ASBVE</name>
<evidence type="ECO:0008006" key="3">
    <source>
        <dbReference type="Google" id="ProtNLM"/>
    </source>
</evidence>